<dbReference type="InterPro" id="IPR036641">
    <property type="entry name" value="HPT_dom_sf"/>
</dbReference>
<keyword evidence="4" id="KW-0145">Chemotaxis</keyword>
<protein>
    <recommendedName>
        <fullName evidence="3">Chemotaxis protein CheA</fullName>
        <ecNumber evidence="2">2.7.13.3</ecNumber>
    </recommendedName>
</protein>
<dbReference type="Pfam" id="PF01627">
    <property type="entry name" value="Hpt"/>
    <property type="match status" value="1"/>
</dbReference>
<dbReference type="GO" id="GO:0000155">
    <property type="term" value="F:phosphorelay sensor kinase activity"/>
    <property type="evidence" value="ECO:0007669"/>
    <property type="project" value="InterPro"/>
</dbReference>
<evidence type="ECO:0000256" key="10">
    <source>
        <dbReference type="ARBA" id="ARBA00023012"/>
    </source>
</evidence>
<name>A0A1M6IRH5_MALRU</name>
<dbReference type="RefSeq" id="WP_072908788.1">
    <property type="nucleotide sequence ID" value="NZ_FQZT01000007.1"/>
</dbReference>
<keyword evidence="10" id="KW-0902">Two-component regulatory system</keyword>
<proteinExistence type="predicted"/>
<dbReference type="SMART" id="SM00387">
    <property type="entry name" value="HATPase_c"/>
    <property type="match status" value="1"/>
</dbReference>
<feature type="domain" description="HPt" evidence="15">
    <location>
        <begin position="1"/>
        <end position="102"/>
    </location>
</feature>
<evidence type="ECO:0000313" key="16">
    <source>
        <dbReference type="EMBL" id="SHJ36929.1"/>
    </source>
</evidence>
<dbReference type="AlphaFoldDB" id="A0A1M6IRH5"/>
<evidence type="ECO:0000256" key="3">
    <source>
        <dbReference type="ARBA" id="ARBA00021495"/>
    </source>
</evidence>
<dbReference type="SUPFAM" id="SSF47226">
    <property type="entry name" value="Histidine-containing phosphotransfer domain, HPT domain"/>
    <property type="match status" value="1"/>
</dbReference>
<dbReference type="GO" id="GO:0005524">
    <property type="term" value="F:ATP binding"/>
    <property type="evidence" value="ECO:0007669"/>
    <property type="project" value="UniProtKB-KW"/>
</dbReference>
<evidence type="ECO:0000256" key="7">
    <source>
        <dbReference type="ARBA" id="ARBA00022741"/>
    </source>
</evidence>
<sequence length="710" mass="77427">MLDQQKEIFREEAAELLSDLEDSLLELEESPEDMDLVAKVFRSMHTIKGSGAMFGFDDIAAFTHEVETVYDLVRNGEVPVTKELVSKSLAARDHISSLLSGEDIDEARGEELVTAFQQMVPGQQPAAPVETAPEDLGYGLFDDAPVEPPAPVAEAPSANADATYRISLKLDRHIINTGTRPDGLLRELAELGPHQMVAHTGDIPSLDQLAPEECYLHWDIILTTDQGLNAIKDVFIFVEDDIELKIDVIDDGEDPDADVDYMRIGEILLARGDITQQELDEILGQNKPIGQKLIDSNVVPQEKIESALKEQEMVRAARTQRKAQETATSVRVPAERLDYLVDMVGELVTVQARLSQAAGMREDSELVAIAEEVERLTAELRDNSLSMRMLPIGTTFSKFKRLVRDLSNELGKDIELKTSGAETELDKTVIEKLNDPMVHLIRNSLDHGIEAPDVRAAAGKQATGTVLLTAAHSGDSVEITIQDDGKGLDRDAIFEKGVEKGLISADAKLSDTEIYNLIFAPGFSTAKVVSNVSGRGVGMDVVKRSIDSLRGSISIDSQQGVGSTISIRIPLTLAIVESLLVSVDNESYALPLSIVEECVELTRQDIANAHGRHLVNVRDQIVPYIPLRQEFEAISEPPDVEQVVITNLNGNRVGFVVDQVVGQHQSVIKTLGRMCKDVKGLSGATILGDGTVALILDVNHLAKKVEQEAA</sequence>
<dbReference type="SUPFAM" id="SSF47384">
    <property type="entry name" value="Homodimeric domain of signal transducing histidine kinase"/>
    <property type="match status" value="1"/>
</dbReference>
<evidence type="ECO:0000256" key="11">
    <source>
        <dbReference type="ARBA" id="ARBA00035100"/>
    </source>
</evidence>
<dbReference type="CDD" id="cd00088">
    <property type="entry name" value="HPT"/>
    <property type="match status" value="1"/>
</dbReference>
<dbReference type="InterPro" id="IPR036890">
    <property type="entry name" value="HATPase_C_sf"/>
</dbReference>
<evidence type="ECO:0000313" key="17">
    <source>
        <dbReference type="Proteomes" id="UP000184171"/>
    </source>
</evidence>
<dbReference type="SUPFAM" id="SSF50341">
    <property type="entry name" value="CheW-like"/>
    <property type="match status" value="1"/>
</dbReference>
<dbReference type="FunFam" id="3.30.565.10:FF:000016">
    <property type="entry name" value="Chemotaxis protein CheA, putative"/>
    <property type="match status" value="1"/>
</dbReference>
<dbReference type="Pfam" id="PF02895">
    <property type="entry name" value="H-kinase_dim"/>
    <property type="match status" value="1"/>
</dbReference>
<dbReference type="PROSITE" id="PS50109">
    <property type="entry name" value="HIS_KIN"/>
    <property type="match status" value="1"/>
</dbReference>
<dbReference type="SUPFAM" id="SSF55874">
    <property type="entry name" value="ATPase domain of HSP90 chaperone/DNA topoisomerase II/histidine kinase"/>
    <property type="match status" value="1"/>
</dbReference>
<dbReference type="SMART" id="SM00260">
    <property type="entry name" value="CheW"/>
    <property type="match status" value="1"/>
</dbReference>
<dbReference type="Gene3D" id="1.10.287.560">
    <property type="entry name" value="Histidine kinase CheA-like, homodimeric domain"/>
    <property type="match status" value="1"/>
</dbReference>
<evidence type="ECO:0000256" key="1">
    <source>
        <dbReference type="ARBA" id="ARBA00000085"/>
    </source>
</evidence>
<dbReference type="InterPro" id="IPR003594">
    <property type="entry name" value="HATPase_dom"/>
</dbReference>
<dbReference type="FunFam" id="2.30.30.40:FF:000048">
    <property type="entry name" value="Chemotaxis protein CheA, putative"/>
    <property type="match status" value="1"/>
</dbReference>
<dbReference type="InterPro" id="IPR036061">
    <property type="entry name" value="CheW-like_dom_sf"/>
</dbReference>
<dbReference type="EMBL" id="FQZT01000007">
    <property type="protein sequence ID" value="SHJ36929.1"/>
    <property type="molecule type" value="Genomic_DNA"/>
</dbReference>
<dbReference type="PANTHER" id="PTHR43395:SF10">
    <property type="entry name" value="CHEMOTAXIS PROTEIN CHEA"/>
    <property type="match status" value="1"/>
</dbReference>
<dbReference type="Gene3D" id="3.30.565.10">
    <property type="entry name" value="Histidine kinase-like ATPase, C-terminal domain"/>
    <property type="match status" value="1"/>
</dbReference>
<dbReference type="InterPro" id="IPR002545">
    <property type="entry name" value="CheW-lke_dom"/>
</dbReference>
<dbReference type="GO" id="GO:0005737">
    <property type="term" value="C:cytoplasm"/>
    <property type="evidence" value="ECO:0007669"/>
    <property type="project" value="InterPro"/>
</dbReference>
<evidence type="ECO:0000259" key="14">
    <source>
        <dbReference type="PROSITE" id="PS50851"/>
    </source>
</evidence>
<gene>
    <name evidence="16" type="ORF">SAMN02745165_02212</name>
</gene>
<evidence type="ECO:0000256" key="9">
    <source>
        <dbReference type="ARBA" id="ARBA00022840"/>
    </source>
</evidence>
<dbReference type="InterPro" id="IPR008207">
    <property type="entry name" value="Sig_transdc_His_kin_Hpt_dom"/>
</dbReference>
<dbReference type="PROSITE" id="PS50894">
    <property type="entry name" value="HPT"/>
    <property type="match status" value="1"/>
</dbReference>
<dbReference type="Pfam" id="PF01584">
    <property type="entry name" value="CheW"/>
    <property type="match status" value="1"/>
</dbReference>
<dbReference type="Pfam" id="PF02518">
    <property type="entry name" value="HATPase_c"/>
    <property type="match status" value="1"/>
</dbReference>
<evidence type="ECO:0000259" key="13">
    <source>
        <dbReference type="PROSITE" id="PS50109"/>
    </source>
</evidence>
<dbReference type="SMART" id="SM00073">
    <property type="entry name" value="HPT"/>
    <property type="match status" value="1"/>
</dbReference>
<feature type="modified residue" description="Phosphohistidine" evidence="12">
    <location>
        <position position="45"/>
    </location>
</feature>
<dbReference type="CDD" id="cd16916">
    <property type="entry name" value="HATPase_CheA-like"/>
    <property type="match status" value="1"/>
</dbReference>
<reference evidence="16 17" key="1">
    <citation type="submission" date="2016-11" db="EMBL/GenBank/DDBJ databases">
        <authorList>
            <person name="Jaros S."/>
            <person name="Januszkiewicz K."/>
            <person name="Wedrychowicz H."/>
        </authorList>
    </citation>
    <scope>NUCLEOTIDE SEQUENCE [LARGE SCALE GENOMIC DNA]</scope>
    <source>
        <strain evidence="16 17">DSM 5091</strain>
    </source>
</reference>
<dbReference type="SMART" id="SM01231">
    <property type="entry name" value="H-kinase_dim"/>
    <property type="match status" value="1"/>
</dbReference>
<evidence type="ECO:0000256" key="8">
    <source>
        <dbReference type="ARBA" id="ARBA00022777"/>
    </source>
</evidence>
<dbReference type="PROSITE" id="PS50851">
    <property type="entry name" value="CHEW"/>
    <property type="match status" value="1"/>
</dbReference>
<dbReference type="InterPro" id="IPR004105">
    <property type="entry name" value="CheA-like_dim"/>
</dbReference>
<dbReference type="Gene3D" id="1.20.120.160">
    <property type="entry name" value="HPT domain"/>
    <property type="match status" value="1"/>
</dbReference>
<dbReference type="STRING" id="1122189.SAMN02745165_02212"/>
<keyword evidence="7" id="KW-0547">Nucleotide-binding</keyword>
<dbReference type="Gene3D" id="2.30.30.40">
    <property type="entry name" value="SH3 Domains"/>
    <property type="match status" value="1"/>
</dbReference>
<keyword evidence="17" id="KW-1185">Reference proteome</keyword>
<accession>A0A1M6IRH5</accession>
<keyword evidence="8 16" id="KW-0418">Kinase</keyword>
<dbReference type="InterPro" id="IPR005467">
    <property type="entry name" value="His_kinase_dom"/>
</dbReference>
<feature type="domain" description="CheW-like" evidence="14">
    <location>
        <begin position="575"/>
        <end position="707"/>
    </location>
</feature>
<evidence type="ECO:0000259" key="15">
    <source>
        <dbReference type="PROSITE" id="PS50894"/>
    </source>
</evidence>
<organism evidence="16 17">
    <name type="scientific">Malonomonas rubra DSM 5091</name>
    <dbReference type="NCBI Taxonomy" id="1122189"/>
    <lineage>
        <taxon>Bacteria</taxon>
        <taxon>Pseudomonadati</taxon>
        <taxon>Thermodesulfobacteriota</taxon>
        <taxon>Desulfuromonadia</taxon>
        <taxon>Desulfuromonadales</taxon>
        <taxon>Geopsychrobacteraceae</taxon>
        <taxon>Malonomonas</taxon>
    </lineage>
</organism>
<keyword evidence="9" id="KW-0067">ATP-binding</keyword>
<dbReference type="InterPro" id="IPR004358">
    <property type="entry name" value="Sig_transdc_His_kin-like_C"/>
</dbReference>
<dbReference type="Proteomes" id="UP000184171">
    <property type="component" value="Unassembled WGS sequence"/>
</dbReference>
<feature type="domain" description="Histidine kinase" evidence="13">
    <location>
        <begin position="325"/>
        <end position="573"/>
    </location>
</feature>
<keyword evidence="6" id="KW-0808">Transferase</keyword>
<keyword evidence="5 12" id="KW-0597">Phosphoprotein</keyword>
<evidence type="ECO:0000256" key="6">
    <source>
        <dbReference type="ARBA" id="ARBA00022679"/>
    </source>
</evidence>
<evidence type="ECO:0000256" key="4">
    <source>
        <dbReference type="ARBA" id="ARBA00022500"/>
    </source>
</evidence>
<evidence type="ECO:0000256" key="5">
    <source>
        <dbReference type="ARBA" id="ARBA00022553"/>
    </source>
</evidence>
<evidence type="ECO:0000256" key="2">
    <source>
        <dbReference type="ARBA" id="ARBA00012438"/>
    </source>
</evidence>
<dbReference type="GO" id="GO:0006935">
    <property type="term" value="P:chemotaxis"/>
    <property type="evidence" value="ECO:0007669"/>
    <property type="project" value="UniProtKB-KW"/>
</dbReference>
<dbReference type="InterPro" id="IPR051315">
    <property type="entry name" value="Bact_Chemotaxis_CheA"/>
</dbReference>
<comment type="catalytic activity">
    <reaction evidence="1">
        <text>ATP + protein L-histidine = ADP + protein N-phospho-L-histidine.</text>
        <dbReference type="EC" id="2.7.13.3"/>
    </reaction>
</comment>
<dbReference type="PANTHER" id="PTHR43395">
    <property type="entry name" value="SENSOR HISTIDINE KINASE CHEA"/>
    <property type="match status" value="1"/>
</dbReference>
<comment type="function">
    <text evidence="11">Involved in the transmission of sensory signals from the chemoreceptors to the flagellar motors. CheA is autophosphorylated; it can transfer its phosphate group to either CheB or CheY.</text>
</comment>
<dbReference type="EC" id="2.7.13.3" evidence="2"/>
<dbReference type="PRINTS" id="PR00344">
    <property type="entry name" value="BCTRLSENSOR"/>
</dbReference>
<dbReference type="InterPro" id="IPR037006">
    <property type="entry name" value="CheA-like_homodim_sf"/>
</dbReference>
<dbReference type="InterPro" id="IPR036097">
    <property type="entry name" value="HisK_dim/P_sf"/>
</dbReference>
<dbReference type="CDD" id="cd00731">
    <property type="entry name" value="CheA_reg"/>
    <property type="match status" value="1"/>
</dbReference>
<evidence type="ECO:0000256" key="12">
    <source>
        <dbReference type="PROSITE-ProRule" id="PRU00110"/>
    </source>
</evidence>
<dbReference type="OrthoDB" id="9803176at2"/>